<name>A0A075DDT5_9AGAM</name>
<proteinExistence type="predicted"/>
<organism evidence="2">
    <name type="scientific">Heterobasidion irregulare</name>
    <dbReference type="NCBI Taxonomy" id="984962"/>
    <lineage>
        <taxon>Eukaryota</taxon>
        <taxon>Fungi</taxon>
        <taxon>Dikarya</taxon>
        <taxon>Basidiomycota</taxon>
        <taxon>Agaricomycotina</taxon>
        <taxon>Agaricomycetes</taxon>
        <taxon>Russulales</taxon>
        <taxon>Bondarzewiaceae</taxon>
        <taxon>Heterobasidion</taxon>
        <taxon>Heterobasidion annosum species complex</taxon>
    </lineage>
</organism>
<dbReference type="EMBL" id="KF957635">
    <property type="protein sequence ID" value="AHK09750.1"/>
    <property type="molecule type" value="Genomic_DNA"/>
</dbReference>
<keyword evidence="1" id="KW-0472">Membrane</keyword>
<evidence type="ECO:0000313" key="2">
    <source>
        <dbReference type="EMBL" id="AHK09750.1"/>
    </source>
</evidence>
<feature type="transmembrane region" description="Helical" evidence="1">
    <location>
        <begin position="154"/>
        <end position="181"/>
    </location>
</feature>
<evidence type="ECO:0000256" key="1">
    <source>
        <dbReference type="SAM" id="Phobius"/>
    </source>
</evidence>
<accession>A0A075DDT5</accession>
<feature type="transmembrane region" description="Helical" evidence="1">
    <location>
        <begin position="96"/>
        <end position="119"/>
    </location>
</feature>
<keyword evidence="2" id="KW-0496">Mitochondrion</keyword>
<protein>
    <submittedName>
        <fullName evidence="2">Uncharacterized protein</fullName>
    </submittedName>
</protein>
<geneLocation type="mitochondrion" evidence="2"/>
<dbReference type="AlphaFoldDB" id="A0A075DDT5"/>
<keyword evidence="1" id="KW-0812">Transmembrane</keyword>
<dbReference type="RefSeq" id="YP_009048497.1">
    <property type="nucleotide sequence ID" value="NC_024555.1"/>
</dbReference>
<keyword evidence="1" id="KW-1133">Transmembrane helix</keyword>
<sequence>MQLNSNETLISKIENSFRNKINIENNTGSKSKIIESIEKQNSSSIEQIFSNSENNSIVDNPISFEEIQNNIINSPLENGDLYVLQNQIIEILNYSFIINLIMVYFILMGIFIFTIKILIDKNISIDFVKGLPFGKFIPFMLKKLISIWSNSNIFWIYLIFIVLLLGTISTTFALYACLFVLQD</sequence>
<reference evidence="2" key="1">
    <citation type="journal article" date="2014" name="Curr. Genet.">
        <title>Intronic and plasmid-derived regions contribute to the large mitochondrial genome sizes of Agaricomycetes.</title>
        <authorList>
            <person name="Himmelstrand K."/>
            <person name="Olson A."/>
            <person name="Brandstrom Durling M."/>
            <person name="Karlsson M."/>
            <person name="Stenlid J."/>
        </authorList>
    </citation>
    <scope>NUCLEOTIDE SEQUENCE</scope>
    <source>
        <strain evidence="2">TC 32-1</strain>
    </source>
</reference>